<sequence>MFREPEMVENELVHRSSPSAMNVLRGRLIAKIDEVLSQIAASDDTPSNSHIQFEANLVLPQDVTGYSRRVILDSIRIDDLRSPTTEKDSSLRCTASSSDYVSVNPPLHSQGYCGLDGVPASAEPTHSPNTPVAQSCRPIDNSCVPLFDGSQHTPPTTPTSSTLPTCHLESEEQRPPKRRRLGEDHPHKLEQSTIDKLTEGIWEQIHNPKSLAMGNDLKEAMSWVLEKMSGDTNRFESRDLDFGKATKRCQQITTSSRTARAFEVIVQAHWVDCYDARLTALREERPELRPNEHKKMVLTEACTSFSWSEKELRNRMAIWKGYREIKNAAGWSALVFSGSGIYRFCKYRLGFDQEAMTKLQSMRIRAEVAADTLQPQWRTLLSLVGESTQRHWRGHPHDWAVGRREDQDAVPLAVTYKQWDPNFAFQNLDESIVDCEKWGDRDPRRSESGPIFMCKSCSLRQSDTVEENECECFPDLYSPRPRTSCPVQIFRTDNGKNNGLVACCSFERGQAVGEFVGMVTKGLADVDVMQSQAGDNEPYQIWQGRYGNYTRFINHSCVPNCQFQTFSWLGIQRIVVVSNGIAADKELTVDYSGRYWDNLDKICLCGEARCRYKDRAKR</sequence>
<evidence type="ECO:0000313" key="2">
    <source>
        <dbReference type="Proteomes" id="UP001172386"/>
    </source>
</evidence>
<keyword evidence="2" id="KW-1185">Reference proteome</keyword>
<dbReference type="EMBL" id="JAPDRQ010000073">
    <property type="protein sequence ID" value="KAJ9656737.1"/>
    <property type="molecule type" value="Genomic_DNA"/>
</dbReference>
<evidence type="ECO:0000313" key="1">
    <source>
        <dbReference type="EMBL" id="KAJ9656737.1"/>
    </source>
</evidence>
<protein>
    <submittedName>
        <fullName evidence="1">Uncharacterized protein</fullName>
    </submittedName>
</protein>
<comment type="caution">
    <text evidence="1">The sequence shown here is derived from an EMBL/GenBank/DDBJ whole genome shotgun (WGS) entry which is preliminary data.</text>
</comment>
<accession>A0ACC3A7N0</accession>
<proteinExistence type="predicted"/>
<reference evidence="1" key="1">
    <citation type="submission" date="2022-10" db="EMBL/GenBank/DDBJ databases">
        <title>Culturing micro-colonial fungi from biological soil crusts in the Mojave desert and describing Neophaeococcomyces mojavensis, and introducing the new genera and species Taxawa tesnikishii.</title>
        <authorList>
            <person name="Kurbessoian T."/>
            <person name="Stajich J.E."/>
        </authorList>
    </citation>
    <scope>NUCLEOTIDE SEQUENCE</scope>
    <source>
        <strain evidence="1">JES_112</strain>
    </source>
</reference>
<dbReference type="Proteomes" id="UP001172386">
    <property type="component" value="Unassembled WGS sequence"/>
</dbReference>
<name>A0ACC3A7N0_9EURO</name>
<gene>
    <name evidence="1" type="ORF">H2198_004741</name>
</gene>
<organism evidence="1 2">
    <name type="scientific">Neophaeococcomyces mojaviensis</name>
    <dbReference type="NCBI Taxonomy" id="3383035"/>
    <lineage>
        <taxon>Eukaryota</taxon>
        <taxon>Fungi</taxon>
        <taxon>Dikarya</taxon>
        <taxon>Ascomycota</taxon>
        <taxon>Pezizomycotina</taxon>
        <taxon>Eurotiomycetes</taxon>
        <taxon>Chaetothyriomycetidae</taxon>
        <taxon>Chaetothyriales</taxon>
        <taxon>Chaetothyriales incertae sedis</taxon>
        <taxon>Neophaeococcomyces</taxon>
    </lineage>
</organism>